<dbReference type="EMBL" id="JAMKFB020000007">
    <property type="protein sequence ID" value="KAL0188118.1"/>
    <property type="molecule type" value="Genomic_DNA"/>
</dbReference>
<feature type="region of interest" description="Disordered" evidence="1">
    <location>
        <begin position="48"/>
        <end position="93"/>
    </location>
</feature>
<evidence type="ECO:0000256" key="1">
    <source>
        <dbReference type="SAM" id="MobiDB-lite"/>
    </source>
</evidence>
<feature type="non-terminal residue" evidence="2">
    <location>
        <position position="333"/>
    </location>
</feature>
<accession>A0ABD0QQU4</accession>
<organism evidence="2 3">
    <name type="scientific">Cirrhinus mrigala</name>
    <name type="common">Mrigala</name>
    <dbReference type="NCBI Taxonomy" id="683832"/>
    <lineage>
        <taxon>Eukaryota</taxon>
        <taxon>Metazoa</taxon>
        <taxon>Chordata</taxon>
        <taxon>Craniata</taxon>
        <taxon>Vertebrata</taxon>
        <taxon>Euteleostomi</taxon>
        <taxon>Actinopterygii</taxon>
        <taxon>Neopterygii</taxon>
        <taxon>Teleostei</taxon>
        <taxon>Ostariophysi</taxon>
        <taxon>Cypriniformes</taxon>
        <taxon>Cyprinidae</taxon>
        <taxon>Labeoninae</taxon>
        <taxon>Labeonini</taxon>
        <taxon>Cirrhinus</taxon>
    </lineage>
</organism>
<proteinExistence type="predicted"/>
<protein>
    <submittedName>
        <fullName evidence="2">Uncharacterized protein</fullName>
    </submittedName>
</protein>
<dbReference type="Proteomes" id="UP001529510">
    <property type="component" value="Unassembled WGS sequence"/>
</dbReference>
<evidence type="ECO:0000313" key="2">
    <source>
        <dbReference type="EMBL" id="KAL0188118.1"/>
    </source>
</evidence>
<comment type="caution">
    <text evidence="2">The sequence shown here is derived from an EMBL/GenBank/DDBJ whole genome shotgun (WGS) entry which is preliminary data.</text>
</comment>
<keyword evidence="3" id="KW-1185">Reference proteome</keyword>
<sequence length="333" mass="35674">MTVGALRSRLLYVLSKKRLRVTSDAPHPGPPPAWTEAAVMGAEGDLGIAMEDNPPGKSSQTSHSPVRSVPPVEFPGGFDSSPQDGLDFSFGAPEGDEISVAASEGGLSDAEASTGLPPSGFCPRPSFARRPDTAWQHQDLGGRDFFAFPCPDASGRRSGRSLPQVSCRSRPMEQGKRSEELCLPLNRPCSTSLRAYCQGYPGYHPLGAARAESGGVVVASHSVTMAGQDDSARLCDSVRQASTQVQWCPFHFGPRRQRNCLAAGDCLLAKDAIEPVPPADMKKGFYSPYFIVPKKGGGLRPILDLRVLNRALHRLPFKILTVRHMFTCSAAGS</sequence>
<dbReference type="Gene3D" id="3.10.10.10">
    <property type="entry name" value="HIV Type 1 Reverse Transcriptase, subunit A, domain 1"/>
    <property type="match status" value="1"/>
</dbReference>
<dbReference type="AlphaFoldDB" id="A0ABD0QQU4"/>
<gene>
    <name evidence="2" type="ORF">M9458_015217</name>
</gene>
<dbReference type="SUPFAM" id="SSF56672">
    <property type="entry name" value="DNA/RNA polymerases"/>
    <property type="match status" value="1"/>
</dbReference>
<dbReference type="InterPro" id="IPR043502">
    <property type="entry name" value="DNA/RNA_pol_sf"/>
</dbReference>
<feature type="compositionally biased region" description="Polar residues" evidence="1">
    <location>
        <begin position="56"/>
        <end position="65"/>
    </location>
</feature>
<evidence type="ECO:0000313" key="3">
    <source>
        <dbReference type="Proteomes" id="UP001529510"/>
    </source>
</evidence>
<reference evidence="2 3" key="1">
    <citation type="submission" date="2024-05" db="EMBL/GenBank/DDBJ databases">
        <title>Genome sequencing and assembly of Indian major carp, Cirrhinus mrigala (Hamilton, 1822).</title>
        <authorList>
            <person name="Mohindra V."/>
            <person name="Chowdhury L.M."/>
            <person name="Lal K."/>
            <person name="Jena J.K."/>
        </authorList>
    </citation>
    <scope>NUCLEOTIDE SEQUENCE [LARGE SCALE GENOMIC DNA]</scope>
    <source>
        <strain evidence="2">CM1030</strain>
        <tissue evidence="2">Blood</tissue>
    </source>
</reference>
<name>A0ABD0QQU4_CIRMR</name>